<protein>
    <submittedName>
        <fullName evidence="1">Uncharacterized protein</fullName>
    </submittedName>
</protein>
<dbReference type="EMBL" id="ADAQ01000010">
    <property type="protein sequence ID" value="EEY73058.1"/>
    <property type="molecule type" value="Genomic_DNA"/>
</dbReference>
<comment type="caution">
    <text evidence="1">The sequence shown here is derived from an EMBL/GenBank/DDBJ whole genome shotgun (WGS) entry which is preliminary data.</text>
</comment>
<sequence>MGKRGKGTEFVPLLQANSRTSHIPVVTSSCIYAKICTASQALTLPVIRPLILYFQTTLTG</sequence>
<dbReference type="Proteomes" id="UP000003604">
    <property type="component" value="Unassembled WGS sequence"/>
</dbReference>
<keyword evidence="2" id="KW-1185">Reference proteome</keyword>
<name>D0I594_GRIHO</name>
<dbReference type="PROSITE" id="PS51257">
    <property type="entry name" value="PROKAR_LIPOPROTEIN"/>
    <property type="match status" value="1"/>
</dbReference>
<accession>D0I594</accession>
<dbReference type="AlphaFoldDB" id="D0I594"/>
<evidence type="ECO:0000313" key="2">
    <source>
        <dbReference type="Proteomes" id="UP000003604"/>
    </source>
</evidence>
<organism evidence="1 2">
    <name type="scientific">Grimontia hollisae CIP 101886</name>
    <dbReference type="NCBI Taxonomy" id="675812"/>
    <lineage>
        <taxon>Bacteria</taxon>
        <taxon>Pseudomonadati</taxon>
        <taxon>Pseudomonadota</taxon>
        <taxon>Gammaproteobacteria</taxon>
        <taxon>Vibrionales</taxon>
        <taxon>Vibrionaceae</taxon>
        <taxon>Grimontia</taxon>
    </lineage>
</organism>
<evidence type="ECO:0000313" key="1">
    <source>
        <dbReference type="EMBL" id="EEY73058.1"/>
    </source>
</evidence>
<reference evidence="1 2" key="1">
    <citation type="submission" date="2009-10" db="EMBL/GenBank/DDBJ databases">
        <authorList>
            <consortium name="Los Alamos National Laboratory (LANL)"/>
            <consortium name="National Microbial Pathogen Data Resource (NMPDR)"/>
            <person name="Saunders E.H."/>
            <person name="Munk A.C."/>
            <person name="Tapia R."/>
            <person name="Green L."/>
            <person name="Rogers Y."/>
            <person name="Detter J.C."/>
            <person name="Bruce D."/>
            <person name="Brettin T.S."/>
            <person name="Colwell R.R."/>
            <person name="Huq A."/>
            <person name="Grim C.J."/>
            <person name="Hasan N.A."/>
            <person name="Bartels D."/>
            <person name="Vonstein V."/>
        </authorList>
    </citation>
    <scope>NUCLEOTIDE SEQUENCE [LARGE SCALE GENOMIC DNA]</scope>
    <source>
        <strain evidence="1 2">CIP 101886</strain>
    </source>
</reference>
<proteinExistence type="predicted"/>
<gene>
    <name evidence="1" type="ORF">VHA_000911</name>
</gene>